<dbReference type="SUPFAM" id="SSF52540">
    <property type="entry name" value="P-loop containing nucleoside triphosphate hydrolases"/>
    <property type="match status" value="1"/>
</dbReference>
<accession>A0A3B0YLY1</accession>
<name>A0A3B0YLY1_9ZZZZ</name>
<proteinExistence type="predicted"/>
<dbReference type="EMBL" id="UOFK01000091">
    <property type="protein sequence ID" value="VAW76272.1"/>
    <property type="molecule type" value="Genomic_DNA"/>
</dbReference>
<reference evidence="2" key="1">
    <citation type="submission" date="2018-06" db="EMBL/GenBank/DDBJ databases">
        <authorList>
            <person name="Zhirakovskaya E."/>
        </authorList>
    </citation>
    <scope>NUCLEOTIDE SEQUENCE</scope>
</reference>
<dbReference type="PANTHER" id="PTHR42714:SF7">
    <property type="entry name" value="G DOMAIN-CONTAINING PROTEIN"/>
    <property type="match status" value="1"/>
</dbReference>
<dbReference type="Gene3D" id="3.40.50.300">
    <property type="entry name" value="P-loop containing nucleotide triphosphate hydrolases"/>
    <property type="match status" value="1"/>
</dbReference>
<evidence type="ECO:0000313" key="2">
    <source>
        <dbReference type="EMBL" id="VAW76272.1"/>
    </source>
</evidence>
<dbReference type="AlphaFoldDB" id="A0A3B0YLY1"/>
<protein>
    <submittedName>
        <fullName evidence="2">Probable integral membrane protein NMA1898</fullName>
    </submittedName>
</protein>
<organism evidence="2">
    <name type="scientific">hydrothermal vent metagenome</name>
    <dbReference type="NCBI Taxonomy" id="652676"/>
    <lineage>
        <taxon>unclassified sequences</taxon>
        <taxon>metagenomes</taxon>
        <taxon>ecological metagenomes</taxon>
    </lineage>
</organism>
<dbReference type="GO" id="GO:0030488">
    <property type="term" value="P:tRNA methylation"/>
    <property type="evidence" value="ECO:0007669"/>
    <property type="project" value="TreeGrafter"/>
</dbReference>
<gene>
    <name evidence="2" type="ORF">MNBD_GAMMA13-649</name>
</gene>
<evidence type="ECO:0000259" key="1">
    <source>
        <dbReference type="Pfam" id="PF01926"/>
    </source>
</evidence>
<dbReference type="InterPro" id="IPR021871">
    <property type="entry name" value="DUF3482"/>
</dbReference>
<dbReference type="GO" id="GO:0005525">
    <property type="term" value="F:GTP binding"/>
    <property type="evidence" value="ECO:0007669"/>
    <property type="project" value="InterPro"/>
</dbReference>
<feature type="domain" description="G" evidence="1">
    <location>
        <begin position="6"/>
        <end position="94"/>
    </location>
</feature>
<dbReference type="GO" id="GO:0005829">
    <property type="term" value="C:cytosol"/>
    <property type="evidence" value="ECO:0007669"/>
    <property type="project" value="TreeGrafter"/>
</dbReference>
<dbReference type="Pfam" id="PF01926">
    <property type="entry name" value="MMR_HSR1"/>
    <property type="match status" value="1"/>
</dbReference>
<dbReference type="PANTHER" id="PTHR42714">
    <property type="entry name" value="TRNA MODIFICATION GTPASE GTPBP3"/>
    <property type="match status" value="1"/>
</dbReference>
<dbReference type="InterPro" id="IPR027417">
    <property type="entry name" value="P-loop_NTPase"/>
</dbReference>
<dbReference type="Pfam" id="PF11981">
    <property type="entry name" value="DUF3482"/>
    <property type="match status" value="1"/>
</dbReference>
<sequence>MSAPVFAIVGHPNKGKSSIVSTLSQDESVTISPIPGTTTENRHYPMAVDDEVLYELVDTPGFQRARAALEWMRNCSGTAVERADTVRRFVDKHQDDPVFTAECNLLAPILAGAGILYVVDGSRPFGEDYEAEMEILRWTGQPSLALINMIGNSDHSQDWNKALGQYFRIVRVFDAMTADFDRRVQLLLAFGEIREDWRSALEKAVRILREEQARRHALTARVIAEMLARMITHVRRRKLVTDEDMEKASATLFQAYKQDLVVMEQDCRDEVEQIHNHRNLERHEQRVPLLDDDLFSRQIWVLFGLTRQQLIATGALGGAAAGSMIDLAVHGASLLLGSGLGAVTGGISAWLTSDRIANIKVLGHSLGGKQISIGPMRNINFPYVVLGRALLHQRMIEQRTHAYRGPLKLAARPEQMQLANVATRRRFEKLFAKLRKQDIWRADLITSLANLIESVELQ</sequence>
<dbReference type="InterPro" id="IPR006073">
    <property type="entry name" value="GTP-bd"/>
</dbReference>
<dbReference type="GO" id="GO:0002098">
    <property type="term" value="P:tRNA wobble uridine modification"/>
    <property type="evidence" value="ECO:0007669"/>
    <property type="project" value="TreeGrafter"/>
</dbReference>